<keyword evidence="1" id="KW-0808">Transferase</keyword>
<dbReference type="EMBL" id="JAANOH010000004">
    <property type="protein sequence ID" value="MCZ2475743.1"/>
    <property type="molecule type" value="Genomic_DNA"/>
</dbReference>
<gene>
    <name evidence="1" type="ORF">G9H61_09810</name>
</gene>
<dbReference type="GO" id="GO:0008168">
    <property type="term" value="F:methyltransferase activity"/>
    <property type="evidence" value="ECO:0007669"/>
    <property type="project" value="UniProtKB-KW"/>
</dbReference>
<keyword evidence="1" id="KW-0489">Methyltransferase</keyword>
<dbReference type="GO" id="GO:0032259">
    <property type="term" value="P:methylation"/>
    <property type="evidence" value="ECO:0007669"/>
    <property type="project" value="UniProtKB-KW"/>
</dbReference>
<organism evidence="1 2">
    <name type="scientific">Aquirufa ecclesiirivi</name>
    <dbReference type="NCBI Taxonomy" id="2715124"/>
    <lineage>
        <taxon>Bacteria</taxon>
        <taxon>Pseudomonadati</taxon>
        <taxon>Bacteroidota</taxon>
        <taxon>Cytophagia</taxon>
        <taxon>Cytophagales</taxon>
        <taxon>Flectobacillaceae</taxon>
        <taxon>Aquirufa</taxon>
    </lineage>
</organism>
<dbReference type="Pfam" id="PF13489">
    <property type="entry name" value="Methyltransf_23"/>
    <property type="match status" value="1"/>
</dbReference>
<evidence type="ECO:0000313" key="2">
    <source>
        <dbReference type="Proteomes" id="UP001321186"/>
    </source>
</evidence>
<proteinExistence type="predicted"/>
<reference evidence="1 2" key="1">
    <citation type="submission" date="2020-03" db="EMBL/GenBank/DDBJ databases">
        <authorList>
            <person name="Pitt A."/>
            <person name="Hahn M.W."/>
        </authorList>
    </citation>
    <scope>NUCLEOTIDE SEQUENCE [LARGE SCALE GENOMIC DNA]</scope>
    <source>
        <strain evidence="1 2">5A-MARBSE</strain>
    </source>
</reference>
<evidence type="ECO:0000313" key="1">
    <source>
        <dbReference type="EMBL" id="MCZ2475743.1"/>
    </source>
</evidence>
<keyword evidence="2" id="KW-1185">Reference proteome</keyword>
<protein>
    <submittedName>
        <fullName evidence="1">Class I SAM-dependent methyltransferase</fullName>
    </submittedName>
</protein>
<comment type="caution">
    <text evidence="1">The sequence shown here is derived from an EMBL/GenBank/DDBJ whole genome shotgun (WGS) entry which is preliminary data.</text>
</comment>
<sequence length="235" mass="27198">MESREAGVERLYPKIWGRMSARYYYLIQLRKQLERVIELFVKNSPHQLLADYGCGNKPYEPLFGPFVEQYIGLDLAINSKADVVVDPKGIIDMPDESVGFVLSTQVLEHVEDPTSYLKEACRILQKDGKLILSTHGYWMFHPDPTDFWRWTSTGLQKIVKEAGFEIVYFEGILARSSMGLQLFQDGLLFKFPKVLRPLWSMLLQPFIIFFDKIAGNKSRREDACTFILVAKKCRM</sequence>
<dbReference type="Gene3D" id="3.40.50.150">
    <property type="entry name" value="Vaccinia Virus protein VP39"/>
    <property type="match status" value="1"/>
</dbReference>
<dbReference type="SUPFAM" id="SSF53335">
    <property type="entry name" value="S-adenosyl-L-methionine-dependent methyltransferases"/>
    <property type="match status" value="1"/>
</dbReference>
<dbReference type="Proteomes" id="UP001321186">
    <property type="component" value="Unassembled WGS sequence"/>
</dbReference>
<name>A0ABT4JHI8_9BACT</name>
<dbReference type="InterPro" id="IPR029063">
    <property type="entry name" value="SAM-dependent_MTases_sf"/>
</dbReference>
<accession>A0ABT4JHI8</accession>
<dbReference type="RefSeq" id="WP_269010356.1">
    <property type="nucleotide sequence ID" value="NZ_JAANOH010000004.1"/>
</dbReference>